<organism evidence="8 9">
    <name type="scientific">Streptomyces axinellae</name>
    <dbReference type="NCBI Taxonomy" id="552788"/>
    <lineage>
        <taxon>Bacteria</taxon>
        <taxon>Bacillati</taxon>
        <taxon>Actinomycetota</taxon>
        <taxon>Actinomycetes</taxon>
        <taxon>Kitasatosporales</taxon>
        <taxon>Streptomycetaceae</taxon>
        <taxon>Streptomyces</taxon>
    </lineage>
</organism>
<feature type="compositionally biased region" description="Basic and acidic residues" evidence="6">
    <location>
        <begin position="8"/>
        <end position="19"/>
    </location>
</feature>
<evidence type="ECO:0000313" key="9">
    <source>
        <dbReference type="Proteomes" id="UP001501447"/>
    </source>
</evidence>
<feature type="transmembrane region" description="Helical" evidence="7">
    <location>
        <begin position="238"/>
        <end position="263"/>
    </location>
</feature>
<feature type="transmembrane region" description="Helical" evidence="7">
    <location>
        <begin position="196"/>
        <end position="217"/>
    </location>
</feature>
<keyword evidence="4 7" id="KW-1133">Transmembrane helix</keyword>
<sequence>MTGPDPGARPENKPEHEQPGPEQPPGHGRRGPGEQAVPERGPVAEPGLGKPQPETERQPENERRTRPEHGRADREPEQQEREPAASGFEREKTSGRRPEGPPHARERTLGQTLKRTLTEFKEDNLSDSAAALTYYSVLSIFPALIALISLVSLMMSPKKITSTLNDLVSSIGPASAVDTFKKPIASMAASSGTSTVLLIVGALGALWTASGYVGAFIRASNVIYEVEEGRPFFKLRPVQLLVTLIAVLLQAAVLVALVISGPLAKKLGNALGAGNAAVTAWNFAKWPVMVLVVLLIIAVLYYASPNARLRGFGSVLPGAVLALVVWVVASMGFAFYVANFGSYNKTYGTLGGVVAFLVWLWLTNLAIELGAEFNAERERGRQLGAGVPGAEREIQLEERSKTKRKKRSRTA</sequence>
<feature type="transmembrane region" description="Helical" evidence="7">
    <location>
        <begin position="132"/>
        <end position="155"/>
    </location>
</feature>
<proteinExistence type="predicted"/>
<keyword evidence="2" id="KW-1003">Cell membrane</keyword>
<dbReference type="PANTHER" id="PTHR30213">
    <property type="entry name" value="INNER MEMBRANE PROTEIN YHJD"/>
    <property type="match status" value="1"/>
</dbReference>
<gene>
    <name evidence="8" type="ORF">GCM10009863_64510</name>
</gene>
<evidence type="ECO:0000256" key="4">
    <source>
        <dbReference type="ARBA" id="ARBA00022989"/>
    </source>
</evidence>
<comment type="caution">
    <text evidence="8">The sequence shown here is derived from an EMBL/GenBank/DDBJ whole genome shotgun (WGS) entry which is preliminary data.</text>
</comment>
<accession>A0ABP6DBF7</accession>
<evidence type="ECO:0000256" key="3">
    <source>
        <dbReference type="ARBA" id="ARBA00022692"/>
    </source>
</evidence>
<evidence type="ECO:0000256" key="1">
    <source>
        <dbReference type="ARBA" id="ARBA00004651"/>
    </source>
</evidence>
<dbReference type="NCBIfam" id="TIGR00765">
    <property type="entry name" value="yihY_not_rbn"/>
    <property type="match status" value="1"/>
</dbReference>
<dbReference type="Pfam" id="PF03631">
    <property type="entry name" value="Virul_fac_BrkB"/>
    <property type="match status" value="1"/>
</dbReference>
<evidence type="ECO:0000313" key="8">
    <source>
        <dbReference type="EMBL" id="GAA2638742.1"/>
    </source>
</evidence>
<dbReference type="PANTHER" id="PTHR30213:SF0">
    <property type="entry name" value="UPF0761 MEMBRANE PROTEIN YIHY"/>
    <property type="match status" value="1"/>
</dbReference>
<protein>
    <submittedName>
        <fullName evidence="8">Uncharacterized protein</fullName>
    </submittedName>
</protein>
<name>A0ABP6DBF7_9ACTN</name>
<dbReference type="EMBL" id="BAAARJ010000033">
    <property type="protein sequence ID" value="GAA2638742.1"/>
    <property type="molecule type" value="Genomic_DNA"/>
</dbReference>
<keyword evidence="9" id="KW-1185">Reference proteome</keyword>
<keyword evidence="3 7" id="KW-0812">Transmembrane</keyword>
<reference evidence="9" key="1">
    <citation type="journal article" date="2019" name="Int. J. Syst. Evol. Microbiol.">
        <title>The Global Catalogue of Microorganisms (GCM) 10K type strain sequencing project: providing services to taxonomists for standard genome sequencing and annotation.</title>
        <authorList>
            <consortium name="The Broad Institute Genomics Platform"/>
            <consortium name="The Broad Institute Genome Sequencing Center for Infectious Disease"/>
            <person name="Wu L."/>
            <person name="Ma J."/>
        </authorList>
    </citation>
    <scope>NUCLEOTIDE SEQUENCE [LARGE SCALE GENOMIC DNA]</scope>
    <source>
        <strain evidence="9">JCM 16373</strain>
    </source>
</reference>
<dbReference type="Proteomes" id="UP001501447">
    <property type="component" value="Unassembled WGS sequence"/>
</dbReference>
<feature type="compositionally biased region" description="Basic and acidic residues" evidence="6">
    <location>
        <begin position="53"/>
        <end position="108"/>
    </location>
</feature>
<evidence type="ECO:0000256" key="7">
    <source>
        <dbReference type="SAM" id="Phobius"/>
    </source>
</evidence>
<dbReference type="InterPro" id="IPR017039">
    <property type="entry name" value="Virul_fac_BrkB"/>
</dbReference>
<comment type="subcellular location">
    <subcellularLocation>
        <location evidence="1">Cell membrane</location>
        <topology evidence="1">Multi-pass membrane protein</topology>
    </subcellularLocation>
</comment>
<keyword evidence="5 7" id="KW-0472">Membrane</keyword>
<feature type="transmembrane region" description="Helical" evidence="7">
    <location>
        <begin position="283"/>
        <end position="303"/>
    </location>
</feature>
<dbReference type="RefSeq" id="WP_344570615.1">
    <property type="nucleotide sequence ID" value="NZ_BAAARJ010000033.1"/>
</dbReference>
<feature type="transmembrane region" description="Helical" evidence="7">
    <location>
        <begin position="350"/>
        <end position="371"/>
    </location>
</feature>
<evidence type="ECO:0000256" key="6">
    <source>
        <dbReference type="SAM" id="MobiDB-lite"/>
    </source>
</evidence>
<feature type="region of interest" description="Disordered" evidence="6">
    <location>
        <begin position="1"/>
        <end position="112"/>
    </location>
</feature>
<evidence type="ECO:0000256" key="2">
    <source>
        <dbReference type="ARBA" id="ARBA00022475"/>
    </source>
</evidence>
<evidence type="ECO:0000256" key="5">
    <source>
        <dbReference type="ARBA" id="ARBA00023136"/>
    </source>
</evidence>
<feature type="transmembrane region" description="Helical" evidence="7">
    <location>
        <begin position="315"/>
        <end position="338"/>
    </location>
</feature>